<dbReference type="RefSeq" id="WP_090874808.1">
    <property type="nucleotide sequence ID" value="NZ_FMXQ01000001.1"/>
</dbReference>
<dbReference type="InterPro" id="IPR048632">
    <property type="entry name" value="CsgH-like"/>
</dbReference>
<evidence type="ECO:0000259" key="2">
    <source>
        <dbReference type="Pfam" id="PF21112"/>
    </source>
</evidence>
<keyword evidence="4" id="KW-1185">Reference proteome</keyword>
<feature type="domain" description="CsgH-like" evidence="2">
    <location>
        <begin position="44"/>
        <end position="131"/>
    </location>
</feature>
<sequence>MFDNPRRLTAPVAALVLSAGAIGAAAFAIAGPVESASKGAHAPVRCVINAGASGGMISLQGLVGADAAIVGSYQFRVKNAGGGGSANISQGGDFALAAGEEAMVGQVMLGQNGAVYDARLTVTVDGETIECAERVGGAI</sequence>
<feature type="signal peptide" evidence="1">
    <location>
        <begin position="1"/>
        <end position="30"/>
    </location>
</feature>
<dbReference type="OrthoDB" id="8367544at2"/>
<feature type="chain" id="PRO_5011775082" description="CsgH-like domain-containing protein" evidence="1">
    <location>
        <begin position="31"/>
        <end position="139"/>
    </location>
</feature>
<reference evidence="3 4" key="1">
    <citation type="submission" date="2016-10" db="EMBL/GenBank/DDBJ databases">
        <authorList>
            <person name="de Groot N.N."/>
        </authorList>
    </citation>
    <scope>NUCLEOTIDE SEQUENCE [LARGE SCALE GENOMIC DNA]</scope>
    <source>
        <strain evidence="3 4">ATCC 35022</strain>
    </source>
</reference>
<dbReference type="STRING" id="665467.SAMN02982931_00726"/>
<dbReference type="InterPro" id="IPR053722">
    <property type="entry name" value="Curli_assembly_CsgC/AgfC"/>
</dbReference>
<gene>
    <name evidence="3" type="ORF">SAMN02982931_00726</name>
</gene>
<dbReference type="Proteomes" id="UP000199071">
    <property type="component" value="Unassembled WGS sequence"/>
</dbReference>
<dbReference type="Pfam" id="PF21112">
    <property type="entry name" value="CsgH"/>
    <property type="match status" value="1"/>
</dbReference>
<dbReference type="Gene3D" id="2.60.40.2420">
    <property type="match status" value="1"/>
</dbReference>
<evidence type="ECO:0000313" key="3">
    <source>
        <dbReference type="EMBL" id="SDB08508.1"/>
    </source>
</evidence>
<protein>
    <recommendedName>
        <fullName evidence="2">CsgH-like domain-containing protein</fullName>
    </recommendedName>
</protein>
<proteinExistence type="predicted"/>
<dbReference type="AlphaFoldDB" id="A0A1G6AJC7"/>
<keyword evidence="1" id="KW-0732">Signal</keyword>
<name>A0A1G6AJC7_9HYPH</name>
<evidence type="ECO:0000256" key="1">
    <source>
        <dbReference type="SAM" id="SignalP"/>
    </source>
</evidence>
<dbReference type="EMBL" id="FMXQ01000001">
    <property type="protein sequence ID" value="SDB08508.1"/>
    <property type="molecule type" value="Genomic_DNA"/>
</dbReference>
<organism evidence="3 4">
    <name type="scientific">Bauldia litoralis</name>
    <dbReference type="NCBI Taxonomy" id="665467"/>
    <lineage>
        <taxon>Bacteria</taxon>
        <taxon>Pseudomonadati</taxon>
        <taxon>Pseudomonadota</taxon>
        <taxon>Alphaproteobacteria</taxon>
        <taxon>Hyphomicrobiales</taxon>
        <taxon>Kaistiaceae</taxon>
        <taxon>Bauldia</taxon>
    </lineage>
</organism>
<accession>A0A1G6AJC7</accession>
<dbReference type="InterPro" id="IPR047726">
    <property type="entry name" value="CsgH_dom"/>
</dbReference>
<dbReference type="NCBIfam" id="NF041112">
    <property type="entry name" value="chap_CsgH_alph"/>
    <property type="match status" value="1"/>
</dbReference>
<evidence type="ECO:0000313" key="4">
    <source>
        <dbReference type="Proteomes" id="UP000199071"/>
    </source>
</evidence>